<sequence>MDTEAVHEDGWQETHYTDVDWTYPPLRCPHSCGASASRLMRLLAQRTHKTCGSKKPCISVVDRRVYPTLIPTASYTSLSSATSSSMFTSHGLSSVPTTPPSSPSKCTQSSTPSQPHAVLSSYHSINTKSRRLAEAELQHHCQLSCAKPPFYHASLLRSSLPRRKGNFRKSSRPAVDFFREEVTKPGGFARTLIPKEDVLGRDTSSMAVHVAEAVLCSYETRSAFFGWYGLSLTGDLYDTKRMDTRTRQRSRSHRNSLDVLIAEEDVDEGREKWLQMTRELVGPITLRSRSRLDTVSQPPVARSSQPSYNQASQRLVQSSGQTRFVASGQMKIKDLENGAPTKDFAPNWWYNPPSTSVQLNPGVQPVTFGLNIPQGSLSKLGFSQVAGSGSGNVHPSSAAGRCAPPGKDGALSMPEPSASLSHKPSTLPQATSALFPSRPNASFQLADVTSSNAIMMKEVHQDGRSKKDTAIMQIASSRKSDAAPSVPPVFHSTHPSSESASRTAASSVSGTLKPTMSDGNTVQRRPQSAGGGIERERSRYIDLDLSLRALVGSLPSGVGLRKDAQGFWEPVTPPCSPRVIREQEARSARSRSTDGSPSSCGDSPGSNMRSTPASTAVSSATSPPPDSPGSYCLPESQSLYEYLDLPNPTSLLPAFLGSAGKRKRSSRTREIVDRLKLNNVGADDDASDNGTVPDTGGGASQGSSRDGLEDALSVKSARVSSGTAVHSTSPGSLAAAASSVASSKSTSSSEVTGSKVGRDKGKPASNSRSVSAGPVSVNGRVVAPGVGMHGRSPSGAQNHPPVYNVPPGPSGLPAGTVFTVPPAQLAPPLHAPFPPGIHPQPQPRSAPIVGVPAQQPGFYVPVYPVYAYPVAPPVAQPLAQGPWMLGYRPPQGTVHVPTQATITGVSGMRHINW</sequence>
<organism evidence="2 3">
    <name type="scientific">Pisolithus tinctorius Marx 270</name>
    <dbReference type="NCBI Taxonomy" id="870435"/>
    <lineage>
        <taxon>Eukaryota</taxon>
        <taxon>Fungi</taxon>
        <taxon>Dikarya</taxon>
        <taxon>Basidiomycota</taxon>
        <taxon>Agaricomycotina</taxon>
        <taxon>Agaricomycetes</taxon>
        <taxon>Agaricomycetidae</taxon>
        <taxon>Boletales</taxon>
        <taxon>Sclerodermatineae</taxon>
        <taxon>Pisolithaceae</taxon>
        <taxon>Pisolithus</taxon>
    </lineage>
</organism>
<protein>
    <submittedName>
        <fullName evidence="2">Uncharacterized protein</fullName>
    </submittedName>
</protein>
<feature type="region of interest" description="Disordered" evidence="1">
    <location>
        <begin position="680"/>
        <end position="715"/>
    </location>
</feature>
<evidence type="ECO:0000256" key="1">
    <source>
        <dbReference type="SAM" id="MobiDB-lite"/>
    </source>
</evidence>
<feature type="region of interest" description="Disordered" evidence="1">
    <location>
        <begin position="566"/>
        <end position="633"/>
    </location>
</feature>
<feature type="region of interest" description="Disordered" evidence="1">
    <location>
        <begin position="386"/>
        <end position="435"/>
    </location>
</feature>
<dbReference type="AlphaFoldDB" id="A0A0C3KLV6"/>
<feature type="compositionally biased region" description="Low complexity" evidence="1">
    <location>
        <begin position="739"/>
        <end position="755"/>
    </location>
</feature>
<feature type="compositionally biased region" description="Low complexity" evidence="1">
    <location>
        <begin position="593"/>
        <end position="621"/>
    </location>
</feature>
<keyword evidence="3" id="KW-1185">Reference proteome</keyword>
<gene>
    <name evidence="2" type="ORF">M404DRAFT_995783</name>
</gene>
<dbReference type="HOGENOM" id="CLU_321856_0_0_1"/>
<dbReference type="Proteomes" id="UP000054217">
    <property type="component" value="Unassembled WGS sequence"/>
</dbReference>
<name>A0A0C3KLV6_PISTI</name>
<feature type="compositionally biased region" description="Low complexity" evidence="1">
    <location>
        <begin position="496"/>
        <end position="509"/>
    </location>
</feature>
<reference evidence="3" key="2">
    <citation type="submission" date="2015-01" db="EMBL/GenBank/DDBJ databases">
        <title>Evolutionary Origins and Diversification of the Mycorrhizal Mutualists.</title>
        <authorList>
            <consortium name="DOE Joint Genome Institute"/>
            <consortium name="Mycorrhizal Genomics Consortium"/>
            <person name="Kohler A."/>
            <person name="Kuo A."/>
            <person name="Nagy L.G."/>
            <person name="Floudas D."/>
            <person name="Copeland A."/>
            <person name="Barry K.W."/>
            <person name="Cichocki N."/>
            <person name="Veneault-Fourrey C."/>
            <person name="LaButti K."/>
            <person name="Lindquist E.A."/>
            <person name="Lipzen A."/>
            <person name="Lundell T."/>
            <person name="Morin E."/>
            <person name="Murat C."/>
            <person name="Riley R."/>
            <person name="Ohm R."/>
            <person name="Sun H."/>
            <person name="Tunlid A."/>
            <person name="Henrissat B."/>
            <person name="Grigoriev I.V."/>
            <person name="Hibbett D.S."/>
            <person name="Martin F."/>
        </authorList>
    </citation>
    <scope>NUCLEOTIDE SEQUENCE [LARGE SCALE GENOMIC DNA]</scope>
    <source>
        <strain evidence="3">Marx 270</strain>
    </source>
</reference>
<proteinExistence type="predicted"/>
<feature type="compositionally biased region" description="Polar residues" evidence="1">
    <location>
        <begin position="418"/>
        <end position="435"/>
    </location>
</feature>
<evidence type="ECO:0000313" key="2">
    <source>
        <dbReference type="EMBL" id="KIO10592.1"/>
    </source>
</evidence>
<dbReference type="OrthoDB" id="2686292at2759"/>
<feature type="compositionally biased region" description="Polar residues" evidence="1">
    <location>
        <begin position="510"/>
        <end position="526"/>
    </location>
</feature>
<dbReference type="EMBL" id="KN831952">
    <property type="protein sequence ID" value="KIO10592.1"/>
    <property type="molecule type" value="Genomic_DNA"/>
</dbReference>
<feature type="region of interest" description="Disordered" evidence="1">
    <location>
        <begin position="88"/>
        <end position="117"/>
    </location>
</feature>
<feature type="compositionally biased region" description="Polar residues" evidence="1">
    <location>
        <begin position="386"/>
        <end position="395"/>
    </location>
</feature>
<feature type="region of interest" description="Disordered" evidence="1">
    <location>
        <begin position="476"/>
        <end position="535"/>
    </location>
</feature>
<feature type="compositionally biased region" description="Polar residues" evidence="1">
    <location>
        <begin position="293"/>
        <end position="316"/>
    </location>
</feature>
<reference evidence="2 3" key="1">
    <citation type="submission" date="2014-04" db="EMBL/GenBank/DDBJ databases">
        <authorList>
            <consortium name="DOE Joint Genome Institute"/>
            <person name="Kuo A."/>
            <person name="Kohler A."/>
            <person name="Costa M.D."/>
            <person name="Nagy L.G."/>
            <person name="Floudas D."/>
            <person name="Copeland A."/>
            <person name="Barry K.W."/>
            <person name="Cichocki N."/>
            <person name="Veneault-Fourrey C."/>
            <person name="LaButti K."/>
            <person name="Lindquist E.A."/>
            <person name="Lipzen A."/>
            <person name="Lundell T."/>
            <person name="Morin E."/>
            <person name="Murat C."/>
            <person name="Sun H."/>
            <person name="Tunlid A."/>
            <person name="Henrissat B."/>
            <person name="Grigoriev I.V."/>
            <person name="Hibbett D.S."/>
            <person name="Martin F."/>
            <person name="Nordberg H.P."/>
            <person name="Cantor M.N."/>
            <person name="Hua S.X."/>
        </authorList>
    </citation>
    <scope>NUCLEOTIDE SEQUENCE [LARGE SCALE GENOMIC DNA]</scope>
    <source>
        <strain evidence="2 3">Marx 270</strain>
    </source>
</reference>
<feature type="compositionally biased region" description="Low complexity" evidence="1">
    <location>
        <begin position="103"/>
        <end position="115"/>
    </location>
</feature>
<feature type="region of interest" description="Disordered" evidence="1">
    <location>
        <begin position="739"/>
        <end position="808"/>
    </location>
</feature>
<evidence type="ECO:0000313" key="3">
    <source>
        <dbReference type="Proteomes" id="UP000054217"/>
    </source>
</evidence>
<dbReference type="InParanoid" id="A0A0C3KLV6"/>
<accession>A0A0C3KLV6</accession>
<feature type="region of interest" description="Disordered" evidence="1">
    <location>
        <begin position="291"/>
        <end position="316"/>
    </location>
</feature>